<sequence length="200" mass="22633">MAPPLSEIAQDQIFRKARSHNAWRAEDIPDTLIRQTYDLAKFGPTSANTSPARFVFIHSAEAKERLLPLVSETNREKTKAAPWTVIIAHDLNFPEKIPELFPHNPGAKDWFKDPMLRAETAFRNGTLQGAYFMMAARMMGLDCGPMSGFDRAGVDKEFFLDTPETELWTTNFLCNLGFGDETGLFERSPRLDFETACQIL</sequence>
<reference evidence="8" key="1">
    <citation type="journal article" date="2019" name="Int. J. Syst. Evol. Microbiol.">
        <title>The Global Catalogue of Microorganisms (GCM) 10K type strain sequencing project: providing services to taxonomists for standard genome sequencing and annotation.</title>
        <authorList>
            <consortium name="The Broad Institute Genomics Platform"/>
            <consortium name="The Broad Institute Genome Sequencing Center for Infectious Disease"/>
            <person name="Wu L."/>
            <person name="Ma J."/>
        </authorList>
    </citation>
    <scope>NUCLEOTIDE SEQUENCE [LARGE SCALE GENOMIC DNA]</scope>
    <source>
        <strain evidence="8">CGMCC-1.15741</strain>
    </source>
</reference>
<evidence type="ECO:0000259" key="6">
    <source>
        <dbReference type="Pfam" id="PF00881"/>
    </source>
</evidence>
<proteinExistence type="inferred from homology"/>
<comment type="cofactor">
    <cofactor evidence="5">
        <name>FMN</name>
        <dbReference type="ChEBI" id="CHEBI:58210"/>
    </cofactor>
</comment>
<dbReference type="InterPro" id="IPR023936">
    <property type="entry name" value="RutE-like"/>
</dbReference>
<keyword evidence="8" id="KW-1185">Reference proteome</keyword>
<keyword evidence="4 5" id="KW-0560">Oxidoreductase</keyword>
<dbReference type="RefSeq" id="WP_377377747.1">
    <property type="nucleotide sequence ID" value="NZ_JBHSSW010000009.1"/>
</dbReference>
<keyword evidence="1 5" id="KW-0285">Flavoprotein</keyword>
<gene>
    <name evidence="7" type="ORF">ACFQDM_07960</name>
</gene>
<keyword evidence="5" id="KW-0520">NAD</keyword>
<evidence type="ECO:0000256" key="2">
    <source>
        <dbReference type="ARBA" id="ARBA00022643"/>
    </source>
</evidence>
<keyword evidence="3 5" id="KW-0521">NADP</keyword>
<dbReference type="Proteomes" id="UP001596303">
    <property type="component" value="Unassembled WGS sequence"/>
</dbReference>
<dbReference type="SUPFAM" id="SSF55469">
    <property type="entry name" value="FMN-dependent nitroreductase-like"/>
    <property type="match status" value="1"/>
</dbReference>
<dbReference type="Pfam" id="PF00881">
    <property type="entry name" value="Nitroreductase"/>
    <property type="match status" value="1"/>
</dbReference>
<dbReference type="GO" id="GO:0035527">
    <property type="term" value="F:3-hydroxypropionate dehydrogenase (NADP+) activity"/>
    <property type="evidence" value="ECO:0007669"/>
    <property type="project" value="UniProtKB-EC"/>
</dbReference>
<dbReference type="PANTHER" id="PTHR43543">
    <property type="entry name" value="MALONIC SEMIALDEHYDE REDUCTASE RUTE-RELATED"/>
    <property type="match status" value="1"/>
</dbReference>
<dbReference type="EMBL" id="JBHSSW010000009">
    <property type="protein sequence ID" value="MFC6198008.1"/>
    <property type="molecule type" value="Genomic_DNA"/>
</dbReference>
<dbReference type="InterPro" id="IPR050461">
    <property type="entry name" value="Nitroreductase_HadB/RutE"/>
</dbReference>
<name>A0ABW1S8R7_9PROT</name>
<evidence type="ECO:0000256" key="5">
    <source>
        <dbReference type="HAMAP-Rule" id="MF_01204"/>
    </source>
</evidence>
<dbReference type="Gene3D" id="3.40.109.10">
    <property type="entry name" value="NADH Oxidase"/>
    <property type="match status" value="1"/>
</dbReference>
<dbReference type="HAMAP" id="MF_01204">
    <property type="entry name" value="Oxidoreductase_RutE_HadB"/>
    <property type="match status" value="1"/>
</dbReference>
<dbReference type="InterPro" id="IPR000415">
    <property type="entry name" value="Nitroreductase-like"/>
</dbReference>
<dbReference type="CDD" id="cd02148">
    <property type="entry name" value="RutE-like"/>
    <property type="match status" value="1"/>
</dbReference>
<keyword evidence="2 5" id="KW-0288">FMN</keyword>
<dbReference type="InterPro" id="IPR029479">
    <property type="entry name" value="Nitroreductase"/>
</dbReference>
<evidence type="ECO:0000313" key="7">
    <source>
        <dbReference type="EMBL" id="MFC6198008.1"/>
    </source>
</evidence>
<evidence type="ECO:0000256" key="4">
    <source>
        <dbReference type="ARBA" id="ARBA00023002"/>
    </source>
</evidence>
<dbReference type="EC" id="1.-.-.-" evidence="5"/>
<protein>
    <recommendedName>
        <fullName evidence="5">Putative NADH dehydrogenase/NAD(P)H nitroreductase ACFQDM_07960</fullName>
        <ecNumber evidence="5">1.-.-.-</ecNumber>
    </recommendedName>
</protein>
<comment type="caution">
    <text evidence="7">The sequence shown here is derived from an EMBL/GenBank/DDBJ whole genome shotgun (WGS) entry which is preliminary data.</text>
</comment>
<evidence type="ECO:0000256" key="3">
    <source>
        <dbReference type="ARBA" id="ARBA00022857"/>
    </source>
</evidence>
<dbReference type="NCBIfam" id="NF003768">
    <property type="entry name" value="PRK05365.1"/>
    <property type="match status" value="1"/>
</dbReference>
<feature type="domain" description="Nitroreductase" evidence="6">
    <location>
        <begin position="16"/>
        <end position="161"/>
    </location>
</feature>
<comment type="similarity">
    <text evidence="5">Belongs to the nitroreductase family. HadB/RutE subfamily.</text>
</comment>
<evidence type="ECO:0000313" key="8">
    <source>
        <dbReference type="Proteomes" id="UP001596303"/>
    </source>
</evidence>
<dbReference type="PANTHER" id="PTHR43543:SF1">
    <property type="entry name" value="MALONIC SEMIALDEHYDE REDUCTASE RUTE-RELATED"/>
    <property type="match status" value="1"/>
</dbReference>
<accession>A0ABW1S8R7</accession>
<evidence type="ECO:0000256" key="1">
    <source>
        <dbReference type="ARBA" id="ARBA00022630"/>
    </source>
</evidence>
<organism evidence="7 8">
    <name type="scientific">Ponticaulis profundi</name>
    <dbReference type="NCBI Taxonomy" id="2665222"/>
    <lineage>
        <taxon>Bacteria</taxon>
        <taxon>Pseudomonadati</taxon>
        <taxon>Pseudomonadota</taxon>
        <taxon>Alphaproteobacteria</taxon>
        <taxon>Hyphomonadales</taxon>
        <taxon>Hyphomonadaceae</taxon>
        <taxon>Ponticaulis</taxon>
    </lineage>
</organism>